<evidence type="ECO:0000313" key="2">
    <source>
        <dbReference type="Proteomes" id="UP000181942"/>
    </source>
</evidence>
<name>A0A1I2KJY4_9ACTN</name>
<dbReference type="Proteomes" id="UP000181942">
    <property type="component" value="Unassembled WGS sequence"/>
</dbReference>
<dbReference type="OrthoDB" id="9790035at2"/>
<reference evidence="1 2" key="1">
    <citation type="submission" date="2016-10" db="EMBL/GenBank/DDBJ databases">
        <authorList>
            <person name="de Groot N.N."/>
        </authorList>
    </citation>
    <scope>NUCLEOTIDE SEQUENCE [LARGE SCALE GENOMIC DNA]</scope>
    <source>
        <strain evidence="1 2">OK461</strain>
    </source>
</reference>
<evidence type="ECO:0000313" key="1">
    <source>
        <dbReference type="EMBL" id="SFF66609.1"/>
    </source>
</evidence>
<gene>
    <name evidence="1" type="ORF">SAMN02787118_110179</name>
</gene>
<sequence>MGQRLILYEKVSDWPEGFVAIGDSVAAFNPIYGHGMSVAAQSAVELRRIVGRHGLGRLGLAADVQKAIGRTVTTAWDLATGQDIFYPGATTNGPTRKERLVAWYVDRLMYTATGNGRVARAVTDVTSLQRGIPVLLRPSILTAAARGPNKDQLTESPLTVAEWKAANG</sequence>
<dbReference type="RefSeq" id="WP_075029747.1">
    <property type="nucleotide sequence ID" value="NZ_FONR01000010.1"/>
</dbReference>
<accession>A0A1I2KJY4</accession>
<proteinExistence type="predicted"/>
<dbReference type="AlphaFoldDB" id="A0A1I2KJY4"/>
<dbReference type="InterPro" id="IPR036188">
    <property type="entry name" value="FAD/NAD-bd_sf"/>
</dbReference>
<dbReference type="Gene3D" id="3.50.50.60">
    <property type="entry name" value="FAD/NAD(P)-binding domain"/>
    <property type="match status" value="1"/>
</dbReference>
<organism evidence="1 2">
    <name type="scientific">Streptomyces mirabilis</name>
    <dbReference type="NCBI Taxonomy" id="68239"/>
    <lineage>
        <taxon>Bacteria</taxon>
        <taxon>Bacillati</taxon>
        <taxon>Actinomycetota</taxon>
        <taxon>Actinomycetes</taxon>
        <taxon>Kitasatosporales</taxon>
        <taxon>Streptomycetaceae</taxon>
        <taxon>Streptomyces</taxon>
    </lineage>
</organism>
<dbReference type="EMBL" id="FONR01000010">
    <property type="protein sequence ID" value="SFF66609.1"/>
    <property type="molecule type" value="Genomic_DNA"/>
</dbReference>
<protein>
    <submittedName>
        <fullName evidence="1">Uncharacterized protein</fullName>
    </submittedName>
</protein>